<dbReference type="Proteomes" id="UP000268321">
    <property type="component" value="Unassembled WGS sequence"/>
</dbReference>
<reference evidence="5" key="1">
    <citation type="journal article" date="2018" name="Nat. Microbiol.">
        <title>Leveraging single-cell genomics to expand the fungal tree of life.</title>
        <authorList>
            <person name="Ahrendt S.R."/>
            <person name="Quandt C.A."/>
            <person name="Ciobanu D."/>
            <person name="Clum A."/>
            <person name="Salamov A."/>
            <person name="Andreopoulos B."/>
            <person name="Cheng J.F."/>
            <person name="Woyke T."/>
            <person name="Pelin A."/>
            <person name="Henrissat B."/>
            <person name="Reynolds N.K."/>
            <person name="Benny G.L."/>
            <person name="Smith M.E."/>
            <person name="James T.Y."/>
            <person name="Grigoriev I.V."/>
        </authorList>
    </citation>
    <scope>NUCLEOTIDE SEQUENCE [LARGE SCALE GENOMIC DNA]</scope>
    <source>
        <strain evidence="5">Baker2002</strain>
    </source>
</reference>
<dbReference type="OrthoDB" id="10266039at2759"/>
<dbReference type="InterPro" id="IPR015908">
    <property type="entry name" value="Allantoicase_dom"/>
</dbReference>
<dbReference type="InterPro" id="IPR005164">
    <property type="entry name" value="Allantoicase"/>
</dbReference>
<evidence type="ECO:0000256" key="1">
    <source>
        <dbReference type="ARBA" id="ARBA00009242"/>
    </source>
</evidence>
<sequence>MHPGDGIARFRLYGVVVSVLPKDISAVLDMASVKNDGVAIRVSDQHFGSADNLLLPGRGHDMSDGWETKRSRTPGHVDWVVIMLGAATSIQRIVVDTAHFRGNFSPENQFKRLQRQLRPSPRLLSAGRVGRRQQDWSG</sequence>
<feature type="compositionally biased region" description="Low complexity" evidence="2">
    <location>
        <begin position="116"/>
        <end position="125"/>
    </location>
</feature>
<gene>
    <name evidence="4" type="ORF">METBISCDRAFT_31562</name>
</gene>
<evidence type="ECO:0000259" key="3">
    <source>
        <dbReference type="Pfam" id="PF03561"/>
    </source>
</evidence>
<comment type="similarity">
    <text evidence="1">Belongs to the allantoicase family.</text>
</comment>
<organism evidence="4 5">
    <name type="scientific">Metschnikowia bicuspidata</name>
    <dbReference type="NCBI Taxonomy" id="27322"/>
    <lineage>
        <taxon>Eukaryota</taxon>
        <taxon>Fungi</taxon>
        <taxon>Dikarya</taxon>
        <taxon>Ascomycota</taxon>
        <taxon>Saccharomycotina</taxon>
        <taxon>Pichiomycetes</taxon>
        <taxon>Metschnikowiaceae</taxon>
        <taxon>Metschnikowia</taxon>
    </lineage>
</organism>
<feature type="domain" description="Allantoicase" evidence="3">
    <location>
        <begin position="37"/>
        <end position="117"/>
    </location>
</feature>
<protein>
    <submittedName>
        <fullName evidence="4">Galactose-binding like protein</fullName>
    </submittedName>
</protein>
<evidence type="ECO:0000256" key="2">
    <source>
        <dbReference type="SAM" id="MobiDB-lite"/>
    </source>
</evidence>
<dbReference type="SUPFAM" id="SSF49785">
    <property type="entry name" value="Galactose-binding domain-like"/>
    <property type="match status" value="1"/>
</dbReference>
<keyword evidence="5" id="KW-1185">Reference proteome</keyword>
<proteinExistence type="inferred from homology"/>
<dbReference type="GO" id="GO:0000256">
    <property type="term" value="P:allantoin catabolic process"/>
    <property type="evidence" value="ECO:0007669"/>
    <property type="project" value="InterPro"/>
</dbReference>
<dbReference type="PANTHER" id="PTHR12045">
    <property type="entry name" value="ALLANTOICASE"/>
    <property type="match status" value="1"/>
</dbReference>
<dbReference type="InterPro" id="IPR008979">
    <property type="entry name" value="Galactose-bd-like_sf"/>
</dbReference>
<dbReference type="EMBL" id="ML004481">
    <property type="protein sequence ID" value="RKP29590.1"/>
    <property type="molecule type" value="Genomic_DNA"/>
</dbReference>
<dbReference type="Gene3D" id="2.60.120.260">
    <property type="entry name" value="Galactose-binding domain-like"/>
    <property type="match status" value="1"/>
</dbReference>
<evidence type="ECO:0000313" key="4">
    <source>
        <dbReference type="EMBL" id="RKP29590.1"/>
    </source>
</evidence>
<evidence type="ECO:0000313" key="5">
    <source>
        <dbReference type="Proteomes" id="UP000268321"/>
    </source>
</evidence>
<dbReference type="AlphaFoldDB" id="A0A4P9ZCL4"/>
<name>A0A4P9ZCL4_9ASCO</name>
<dbReference type="GO" id="GO:0004037">
    <property type="term" value="F:allantoicase activity"/>
    <property type="evidence" value="ECO:0007669"/>
    <property type="project" value="InterPro"/>
</dbReference>
<dbReference type="Pfam" id="PF03561">
    <property type="entry name" value="Allantoicase"/>
    <property type="match status" value="1"/>
</dbReference>
<accession>A0A4P9ZCL4</accession>
<feature type="region of interest" description="Disordered" evidence="2">
    <location>
        <begin position="115"/>
        <end position="138"/>
    </location>
</feature>
<dbReference type="PANTHER" id="PTHR12045:SF3">
    <property type="entry name" value="INACTIVE ALLANTOICASE-RELATED"/>
    <property type="match status" value="1"/>
</dbReference>